<accession>A0ABR0P3K8</accession>
<comment type="caution">
    <text evidence="2">The sequence shown here is derived from an EMBL/GenBank/DDBJ whole genome shotgun (WGS) entry which is preliminary data.</text>
</comment>
<keyword evidence="3" id="KW-1185">Reference proteome</keyword>
<evidence type="ECO:0000313" key="2">
    <source>
        <dbReference type="EMBL" id="KAK5813229.1"/>
    </source>
</evidence>
<feature type="region of interest" description="Disordered" evidence="1">
    <location>
        <begin position="69"/>
        <end position="89"/>
    </location>
</feature>
<reference evidence="2 3" key="1">
    <citation type="submission" date="2023-03" db="EMBL/GenBank/DDBJ databases">
        <title>WGS of Gossypium arboreum.</title>
        <authorList>
            <person name="Yu D."/>
        </authorList>
    </citation>
    <scope>NUCLEOTIDE SEQUENCE [LARGE SCALE GENOMIC DNA]</scope>
    <source>
        <tissue evidence="2">Leaf</tissue>
    </source>
</reference>
<proteinExistence type="predicted"/>
<sequence length="89" mass="10090">MERYQPIKLFSPSAWLRPQGNYSPNIEPGTEKAQFKSNLRALSVIHEHTQHSPICPPSAETNIKQLLDRQSQDPQMGKNKEVKLPILGV</sequence>
<name>A0ABR0P3K8_GOSAR</name>
<gene>
    <name evidence="2" type="ORF">PVK06_028677</name>
</gene>
<dbReference type="EMBL" id="JARKNE010000008">
    <property type="protein sequence ID" value="KAK5813229.1"/>
    <property type="molecule type" value="Genomic_DNA"/>
</dbReference>
<evidence type="ECO:0000256" key="1">
    <source>
        <dbReference type="SAM" id="MobiDB-lite"/>
    </source>
</evidence>
<protein>
    <submittedName>
        <fullName evidence="2">Uncharacterized protein</fullName>
    </submittedName>
</protein>
<organism evidence="2 3">
    <name type="scientific">Gossypium arboreum</name>
    <name type="common">Tree cotton</name>
    <name type="synonym">Gossypium nanking</name>
    <dbReference type="NCBI Taxonomy" id="29729"/>
    <lineage>
        <taxon>Eukaryota</taxon>
        <taxon>Viridiplantae</taxon>
        <taxon>Streptophyta</taxon>
        <taxon>Embryophyta</taxon>
        <taxon>Tracheophyta</taxon>
        <taxon>Spermatophyta</taxon>
        <taxon>Magnoliopsida</taxon>
        <taxon>eudicotyledons</taxon>
        <taxon>Gunneridae</taxon>
        <taxon>Pentapetalae</taxon>
        <taxon>rosids</taxon>
        <taxon>malvids</taxon>
        <taxon>Malvales</taxon>
        <taxon>Malvaceae</taxon>
        <taxon>Malvoideae</taxon>
        <taxon>Gossypium</taxon>
    </lineage>
</organism>
<evidence type="ECO:0000313" key="3">
    <source>
        <dbReference type="Proteomes" id="UP001358586"/>
    </source>
</evidence>
<dbReference type="Proteomes" id="UP001358586">
    <property type="component" value="Chromosome 8"/>
</dbReference>